<feature type="domain" description="AAA+ ATPase" evidence="6">
    <location>
        <begin position="180"/>
        <end position="320"/>
    </location>
</feature>
<dbReference type="GO" id="GO:0034605">
    <property type="term" value="P:cellular response to heat"/>
    <property type="evidence" value="ECO:0007669"/>
    <property type="project" value="TreeGrafter"/>
</dbReference>
<dbReference type="InterPro" id="IPR001270">
    <property type="entry name" value="ClpA/B"/>
</dbReference>
<evidence type="ECO:0000256" key="5">
    <source>
        <dbReference type="SAM" id="MobiDB-lite"/>
    </source>
</evidence>
<dbReference type="GO" id="GO:0016887">
    <property type="term" value="F:ATP hydrolysis activity"/>
    <property type="evidence" value="ECO:0007669"/>
    <property type="project" value="InterPro"/>
</dbReference>
<dbReference type="InterPro" id="IPR003959">
    <property type="entry name" value="ATPase_AAA_core"/>
</dbReference>
<reference evidence="8 9" key="1">
    <citation type="submission" date="2021-10" db="EMBL/GenBank/DDBJ databases">
        <title>Anaerobic single-cell dispensing facilitates the cultivation of human gut bacteria.</title>
        <authorList>
            <person name="Afrizal A."/>
        </authorList>
    </citation>
    <scope>NUCLEOTIDE SEQUENCE [LARGE SCALE GENOMIC DNA]</scope>
    <source>
        <strain evidence="8 9">CLA-AA-H232</strain>
    </source>
</reference>
<feature type="compositionally biased region" description="Basic residues" evidence="5">
    <location>
        <begin position="128"/>
        <end position="140"/>
    </location>
</feature>
<dbReference type="Pfam" id="PF07724">
    <property type="entry name" value="AAA_2"/>
    <property type="match status" value="1"/>
</dbReference>
<feature type="coiled-coil region" evidence="4">
    <location>
        <begin position="392"/>
        <end position="452"/>
    </location>
</feature>
<evidence type="ECO:0000256" key="1">
    <source>
        <dbReference type="ARBA" id="ARBA00022741"/>
    </source>
</evidence>
<dbReference type="Gene3D" id="1.10.8.60">
    <property type="match status" value="2"/>
</dbReference>
<feature type="domain" description="AAA+ ATPase" evidence="6">
    <location>
        <begin position="509"/>
        <end position="656"/>
    </location>
</feature>
<dbReference type="InterPro" id="IPR027417">
    <property type="entry name" value="P-loop_NTPase"/>
</dbReference>
<dbReference type="Pfam" id="PF10431">
    <property type="entry name" value="ClpB_D2-small"/>
    <property type="match status" value="1"/>
</dbReference>
<name>A0AAE3JBC0_9FIRM</name>
<dbReference type="AlphaFoldDB" id="A0AAE3JBC0"/>
<dbReference type="PROSITE" id="PS00871">
    <property type="entry name" value="CLPAB_2"/>
    <property type="match status" value="1"/>
</dbReference>
<protein>
    <submittedName>
        <fullName evidence="8">AAA family ATPase</fullName>
    </submittedName>
</protein>
<dbReference type="InterPro" id="IPR028299">
    <property type="entry name" value="ClpA/B_CS2"/>
</dbReference>
<dbReference type="FunFam" id="3.40.50.300:FF:000025">
    <property type="entry name" value="ATP-dependent Clp protease subunit"/>
    <property type="match status" value="1"/>
</dbReference>
<dbReference type="RefSeq" id="WP_308457049.1">
    <property type="nucleotide sequence ID" value="NZ_JAJEQM010000020.1"/>
</dbReference>
<dbReference type="CDD" id="cd00009">
    <property type="entry name" value="AAA"/>
    <property type="match status" value="1"/>
</dbReference>
<dbReference type="SMART" id="SM00382">
    <property type="entry name" value="AAA"/>
    <property type="match status" value="2"/>
</dbReference>
<comment type="caution">
    <text evidence="8">The sequence shown here is derived from an EMBL/GenBank/DDBJ whole genome shotgun (WGS) entry which is preliminary data.</text>
</comment>
<dbReference type="PRINTS" id="PR00300">
    <property type="entry name" value="CLPPROTEASEA"/>
</dbReference>
<sequence>MTLCAKCKKNPAVFFITKMENGKTTSEGLCLSCAKELGIAPINQMIDNFGVSDEELENINNQMSEFMESMEGMPGMDGDLSEMLGQISGGEDDEGGAATAPLDAFKDFFNNLGSNSNSDESTEENKKSKDKKQSKKKQKKTMLDTYGTNLTEKAARGEVDRVVNRDAEIERVIQILNRRSKNNPVLLGEPGVGKTAVAEGLACRIYEKNVPPKLFEYQLYLLDFTALVAGTQFRGQFEARLKSLLNEAAERGNVVLVIDEIHNIVAAGDAEGAMSAANILKPALARGEIQIIGATTLTEYRKHIEKDSALERRFQPVLIDEPSIDESIEILKGIKDYYENYHSVKISDDIIEQAVRLSERYITDRFLPDKAIDVIDEAGSRVNLKNKALYDVKLLEDRLDVIEEDIETATDDGDFEKIANLKTEKLKVEKDIETAENEAKKAEITFDDIAAVIEGWTKIPVHRLTEDESTKLLNLESRIHERVIGQNEAVEAVSRAIRRGRADITTRKRPVSFIFAGPTGVGKTELVKTIAEVMFDNEESLIRIDMSEYMEKHSVSKLIGSPPGYVGYDDAGQLTEKVRRKPYSVILLDEIEKAHPEVFNLFLQILDDGRVADSHGKIVNFENTIIIMTTNAGSEFKSAAAGFNSNDEVKLDDNVDKSLKQFFKPEFLNRIDEIVTFKPLTKENLRQIIDLLLKDIHAKLAEKDAKLVVTDEAKELILEKGYDKRYGARPLKRAIQKLLEDKLSILSLTGQITSGCVITADRKDNEITLTAVSNLLEN</sequence>
<dbReference type="SUPFAM" id="SSF52540">
    <property type="entry name" value="P-loop containing nucleoside triphosphate hydrolases"/>
    <property type="match status" value="2"/>
</dbReference>
<feature type="domain" description="Clp ATPase C-terminal" evidence="7">
    <location>
        <begin position="680"/>
        <end position="769"/>
    </location>
</feature>
<dbReference type="Proteomes" id="UP001198242">
    <property type="component" value="Unassembled WGS sequence"/>
</dbReference>
<organism evidence="8 9">
    <name type="scientific">Hominilimicola fabiformis</name>
    <dbReference type="NCBI Taxonomy" id="2885356"/>
    <lineage>
        <taxon>Bacteria</taxon>
        <taxon>Bacillati</taxon>
        <taxon>Bacillota</taxon>
        <taxon>Clostridia</taxon>
        <taxon>Eubacteriales</taxon>
        <taxon>Oscillospiraceae</taxon>
        <taxon>Hominilimicola</taxon>
    </lineage>
</organism>
<dbReference type="SMART" id="SM01086">
    <property type="entry name" value="ClpB_D2-small"/>
    <property type="match status" value="1"/>
</dbReference>
<proteinExistence type="predicted"/>
<feature type="region of interest" description="Disordered" evidence="5">
    <location>
        <begin position="109"/>
        <end position="144"/>
    </location>
</feature>
<dbReference type="Pfam" id="PF00004">
    <property type="entry name" value="AAA"/>
    <property type="match status" value="1"/>
</dbReference>
<keyword evidence="9" id="KW-1185">Reference proteome</keyword>
<evidence type="ECO:0000259" key="7">
    <source>
        <dbReference type="SMART" id="SM01086"/>
    </source>
</evidence>
<evidence type="ECO:0000256" key="2">
    <source>
        <dbReference type="ARBA" id="ARBA00022840"/>
    </source>
</evidence>
<dbReference type="Gene3D" id="4.10.860.10">
    <property type="entry name" value="UVR domain"/>
    <property type="match status" value="1"/>
</dbReference>
<dbReference type="Pfam" id="PF17871">
    <property type="entry name" value="AAA_lid_9"/>
    <property type="match status" value="1"/>
</dbReference>
<evidence type="ECO:0000313" key="8">
    <source>
        <dbReference type="EMBL" id="MCC2211585.1"/>
    </source>
</evidence>
<gene>
    <name evidence="8" type="ORF">LKE05_12425</name>
</gene>
<dbReference type="GO" id="GO:0005737">
    <property type="term" value="C:cytoplasm"/>
    <property type="evidence" value="ECO:0007669"/>
    <property type="project" value="TreeGrafter"/>
</dbReference>
<evidence type="ECO:0000313" key="9">
    <source>
        <dbReference type="Proteomes" id="UP001198242"/>
    </source>
</evidence>
<evidence type="ECO:0000256" key="4">
    <source>
        <dbReference type="SAM" id="Coils"/>
    </source>
</evidence>
<dbReference type="InterPro" id="IPR019489">
    <property type="entry name" value="Clp_ATPase_C"/>
</dbReference>
<dbReference type="CDD" id="cd19499">
    <property type="entry name" value="RecA-like_ClpB_Hsp104-like"/>
    <property type="match status" value="1"/>
</dbReference>
<dbReference type="EMBL" id="JAJEQM010000020">
    <property type="protein sequence ID" value="MCC2211585.1"/>
    <property type="molecule type" value="Genomic_DNA"/>
</dbReference>
<evidence type="ECO:0000259" key="6">
    <source>
        <dbReference type="SMART" id="SM00382"/>
    </source>
</evidence>
<dbReference type="InterPro" id="IPR003593">
    <property type="entry name" value="AAA+_ATPase"/>
</dbReference>
<keyword evidence="2" id="KW-0067">ATP-binding</keyword>
<keyword evidence="3" id="KW-0143">Chaperone</keyword>
<dbReference type="GO" id="GO:0005524">
    <property type="term" value="F:ATP binding"/>
    <property type="evidence" value="ECO:0007669"/>
    <property type="project" value="UniProtKB-KW"/>
</dbReference>
<dbReference type="InterPro" id="IPR041546">
    <property type="entry name" value="ClpA/ClpB_AAA_lid"/>
</dbReference>
<keyword evidence="4" id="KW-0175">Coiled coil</keyword>
<accession>A0AAE3JBC0</accession>
<keyword evidence="1" id="KW-0547">Nucleotide-binding</keyword>
<dbReference type="PANTHER" id="PTHR11638:SF175">
    <property type="entry name" value="ATP-DEPENDENT CLP PROTEASE, ATP-BINDING SUBUNIT CLPC"/>
    <property type="match status" value="1"/>
</dbReference>
<dbReference type="PANTHER" id="PTHR11638">
    <property type="entry name" value="ATP-DEPENDENT CLP PROTEASE"/>
    <property type="match status" value="1"/>
</dbReference>
<dbReference type="InterPro" id="IPR050130">
    <property type="entry name" value="ClpA_ClpB"/>
</dbReference>
<evidence type="ECO:0000256" key="3">
    <source>
        <dbReference type="ARBA" id="ARBA00023186"/>
    </source>
</evidence>
<dbReference type="Gene3D" id="3.40.50.300">
    <property type="entry name" value="P-loop containing nucleotide triphosphate hydrolases"/>
    <property type="match status" value="2"/>
</dbReference>